<dbReference type="Pfam" id="PF00583">
    <property type="entry name" value="Acetyltransf_1"/>
    <property type="match status" value="1"/>
</dbReference>
<dbReference type="EMBL" id="CP014796">
    <property type="protein sequence ID" value="APX25426.1"/>
    <property type="molecule type" value="Genomic_DNA"/>
</dbReference>
<dbReference type="GO" id="GO:0016747">
    <property type="term" value="F:acyltransferase activity, transferring groups other than amino-acyl groups"/>
    <property type="evidence" value="ECO:0007669"/>
    <property type="project" value="InterPro"/>
</dbReference>
<dbReference type="Proteomes" id="UP000186559">
    <property type="component" value="Chromosome"/>
</dbReference>
<gene>
    <name evidence="4" type="ORF">Ga0080559_TMP4630</name>
</gene>
<sequence>MNRIEAAVVEIRRLEENDRVAWEDLWQENLDHFAAPDRARADMPVIWQRLMDQAAPLLGWLVLVQGQAAGLAHVILRQHSFSTAKIAILEDLWIAPFARRHGLAERLVERLVREGRAQGWRRIEWETGDENLIAQRLYDRIATLDPVKRYRVDLD</sequence>
<accession>A0A1U7DBI1</accession>
<dbReference type="InterPro" id="IPR016181">
    <property type="entry name" value="Acyl_CoA_acyltransferase"/>
</dbReference>
<keyword evidence="2" id="KW-0012">Acyltransferase</keyword>
<dbReference type="RefSeq" id="WP_076624987.1">
    <property type="nucleotide sequence ID" value="NZ_BMEW01000015.1"/>
</dbReference>
<evidence type="ECO:0000313" key="4">
    <source>
        <dbReference type="EMBL" id="APX25426.1"/>
    </source>
</evidence>
<keyword evidence="1 4" id="KW-0808">Transferase</keyword>
<reference evidence="4 5" key="1">
    <citation type="submission" date="2016-03" db="EMBL/GenBank/DDBJ databases">
        <title>Deep-sea bacteria in the southern Pacific.</title>
        <authorList>
            <person name="Tang K."/>
        </authorList>
    </citation>
    <scope>NUCLEOTIDE SEQUENCE [LARGE SCALE GENOMIC DNA]</scope>
    <source>
        <strain evidence="4 5">JLT2016</strain>
    </source>
</reference>
<evidence type="ECO:0000256" key="1">
    <source>
        <dbReference type="ARBA" id="ARBA00022679"/>
    </source>
</evidence>
<dbReference type="Gene3D" id="3.40.630.30">
    <property type="match status" value="1"/>
</dbReference>
<evidence type="ECO:0000259" key="3">
    <source>
        <dbReference type="PROSITE" id="PS51186"/>
    </source>
</evidence>
<dbReference type="KEGG" id="tpro:Ga0080559_TMP4630"/>
<protein>
    <submittedName>
        <fullName evidence="4">Acetyltransferase</fullName>
    </submittedName>
</protein>
<dbReference type="CDD" id="cd04301">
    <property type="entry name" value="NAT_SF"/>
    <property type="match status" value="1"/>
</dbReference>
<dbReference type="PANTHER" id="PTHR43877">
    <property type="entry name" value="AMINOALKYLPHOSPHONATE N-ACETYLTRANSFERASE-RELATED-RELATED"/>
    <property type="match status" value="1"/>
</dbReference>
<dbReference type="SUPFAM" id="SSF55729">
    <property type="entry name" value="Acyl-CoA N-acyltransferases (Nat)"/>
    <property type="match status" value="1"/>
</dbReference>
<proteinExistence type="predicted"/>
<name>A0A1U7DBI1_9RHOB</name>
<evidence type="ECO:0000256" key="2">
    <source>
        <dbReference type="ARBA" id="ARBA00023315"/>
    </source>
</evidence>
<organism evidence="4 5">
    <name type="scientific">Salipiger profundus</name>
    <dbReference type="NCBI Taxonomy" id="1229727"/>
    <lineage>
        <taxon>Bacteria</taxon>
        <taxon>Pseudomonadati</taxon>
        <taxon>Pseudomonadota</taxon>
        <taxon>Alphaproteobacteria</taxon>
        <taxon>Rhodobacterales</taxon>
        <taxon>Roseobacteraceae</taxon>
        <taxon>Salipiger</taxon>
    </lineage>
</organism>
<dbReference type="AlphaFoldDB" id="A0A1U7DBI1"/>
<dbReference type="PROSITE" id="PS51186">
    <property type="entry name" value="GNAT"/>
    <property type="match status" value="1"/>
</dbReference>
<keyword evidence="5" id="KW-1185">Reference proteome</keyword>
<feature type="domain" description="N-acetyltransferase" evidence="3">
    <location>
        <begin position="9"/>
        <end position="155"/>
    </location>
</feature>
<dbReference type="InterPro" id="IPR000182">
    <property type="entry name" value="GNAT_dom"/>
</dbReference>
<evidence type="ECO:0000313" key="5">
    <source>
        <dbReference type="Proteomes" id="UP000186559"/>
    </source>
</evidence>
<dbReference type="STRING" id="1229727.Ga0080559_TMP4630"/>
<dbReference type="PANTHER" id="PTHR43877:SF2">
    <property type="entry name" value="AMINOALKYLPHOSPHONATE N-ACETYLTRANSFERASE-RELATED"/>
    <property type="match status" value="1"/>
</dbReference>
<dbReference type="InterPro" id="IPR050832">
    <property type="entry name" value="Bact_Acetyltransf"/>
</dbReference>